<proteinExistence type="predicted"/>
<dbReference type="InterPro" id="IPR051712">
    <property type="entry name" value="ARTD-AVP"/>
</dbReference>
<dbReference type="Pfam" id="PF00644">
    <property type="entry name" value="PARP"/>
    <property type="match status" value="1"/>
</dbReference>
<evidence type="ECO:0000313" key="6">
    <source>
        <dbReference type="Proteomes" id="UP001374579"/>
    </source>
</evidence>
<dbReference type="EC" id="2.4.2.-" evidence="1"/>
<dbReference type="PANTHER" id="PTHR45740:SF2">
    <property type="entry name" value="POLY [ADP-RIBOSE] POLYMERASE"/>
    <property type="match status" value="1"/>
</dbReference>
<feature type="domain" description="PARP catalytic" evidence="4">
    <location>
        <begin position="302"/>
        <end position="510"/>
    </location>
</feature>
<evidence type="ECO:0000256" key="1">
    <source>
        <dbReference type="RuleBase" id="RU362114"/>
    </source>
</evidence>
<dbReference type="GO" id="GO:0003950">
    <property type="term" value="F:NAD+ poly-ADP-ribosyltransferase activity"/>
    <property type="evidence" value="ECO:0007669"/>
    <property type="project" value="UniProtKB-UniRule"/>
</dbReference>
<feature type="region of interest" description="Disordered" evidence="3">
    <location>
        <begin position="110"/>
        <end position="289"/>
    </location>
</feature>
<evidence type="ECO:0000256" key="2">
    <source>
        <dbReference type="SAM" id="Coils"/>
    </source>
</evidence>
<evidence type="ECO:0000313" key="5">
    <source>
        <dbReference type="EMBL" id="KAK7109108.1"/>
    </source>
</evidence>
<evidence type="ECO:0000256" key="3">
    <source>
        <dbReference type="SAM" id="MobiDB-lite"/>
    </source>
</evidence>
<sequence>MSEARVKVKPSKASASETGFSLDDVDLTEQARIHADLASYAESLNEKAIQEALKRSLETDSCTMDNSHIVDAIDNLDIGIDSSNGDTRGAAAGASGYVAAASEPDHINLNCDADDESDDSSHERSRKGQYQYQQHHKSERRPSLDRINGHASVRSPSPDRMYDRTSERRPSLDRMQSSTSERRPSLERAYQQQNERRPSLERVANARSERRPSLERMPNSQAERRPSLERMNNHRTERRPSLERLEQYGLERRPSLERVQNAAQRVQSLAEHGASDGSAQGVNTLRPPPLNENKVPTNWDPHQLPELGDGTLYRLVALSPIDREYTAITVDFEEAALKVFSVERLQNLELLERFNREKEHLLRHRPPDFELNERYLYHGTRANQECLCEEGLDFRLSFQGCFGRGTYFSDNPRKCMAYASSSNVDYDSGARPMILVCRVLLGESKIYDHGIKDSDLKRGPEKPRTRGGHKYYDSVQGIPIDYPEFVVYDNTRSMIEYIVKFEEIGYRSPPSQYNFYKNQVPSLYKCEPIVLPIPEKELDDLYMLGPDTDSEGSCDEHTREVERLRENVKRGKAKRLGIPFRLPTKEEKRYERLHWKRVCYFSCPPGSPLYDMMIIKKREEKLERKKRKAKELAEKEGGEGAEVILDPKYRDHNYIFKGTAADPQVIAAKYATTDKAEAAEDQFTVENDTVAQVLDSLITEFLSVTMTDDVEAARRYIMENDMDMDQALCQYYREMP</sequence>
<keyword evidence="2" id="KW-0175">Coiled coil</keyword>
<comment type="caution">
    <text evidence="5">The sequence shown here is derived from an EMBL/GenBank/DDBJ whole genome shotgun (WGS) entry which is preliminary data.</text>
</comment>
<dbReference type="Proteomes" id="UP001374579">
    <property type="component" value="Unassembled WGS sequence"/>
</dbReference>
<name>A0AAN9BPL4_9CAEN</name>
<reference evidence="5 6" key="1">
    <citation type="submission" date="2024-02" db="EMBL/GenBank/DDBJ databases">
        <title>Chromosome-scale genome assembly of the rough periwinkle Littorina saxatilis.</title>
        <authorList>
            <person name="De Jode A."/>
            <person name="Faria R."/>
            <person name="Formenti G."/>
            <person name="Sims Y."/>
            <person name="Smith T.P."/>
            <person name="Tracey A."/>
            <person name="Wood J.M.D."/>
            <person name="Zagrodzka Z.B."/>
            <person name="Johannesson K."/>
            <person name="Butlin R.K."/>
            <person name="Leder E.H."/>
        </authorList>
    </citation>
    <scope>NUCLEOTIDE SEQUENCE [LARGE SCALE GENOMIC DNA]</scope>
    <source>
        <strain evidence="5">Snail1</strain>
        <tissue evidence="5">Muscle</tissue>
    </source>
</reference>
<accession>A0AAN9BPL4</accession>
<gene>
    <name evidence="5" type="ORF">V1264_013212</name>
</gene>
<organism evidence="5 6">
    <name type="scientific">Littorina saxatilis</name>
    <dbReference type="NCBI Taxonomy" id="31220"/>
    <lineage>
        <taxon>Eukaryota</taxon>
        <taxon>Metazoa</taxon>
        <taxon>Spiralia</taxon>
        <taxon>Lophotrochozoa</taxon>
        <taxon>Mollusca</taxon>
        <taxon>Gastropoda</taxon>
        <taxon>Caenogastropoda</taxon>
        <taxon>Littorinimorpha</taxon>
        <taxon>Littorinoidea</taxon>
        <taxon>Littorinidae</taxon>
        <taxon>Littorina</taxon>
    </lineage>
</organism>
<feature type="compositionally biased region" description="Basic and acidic residues" evidence="3">
    <location>
        <begin position="160"/>
        <end position="172"/>
    </location>
</feature>
<dbReference type="EMBL" id="JBAMIC010000003">
    <property type="protein sequence ID" value="KAK7109108.1"/>
    <property type="molecule type" value="Genomic_DNA"/>
</dbReference>
<dbReference type="Gene3D" id="3.90.228.10">
    <property type="match status" value="1"/>
</dbReference>
<keyword evidence="1" id="KW-0520">NAD</keyword>
<keyword evidence="6" id="KW-1185">Reference proteome</keyword>
<dbReference type="Gene3D" id="1.10.8.10">
    <property type="entry name" value="DNA helicase RuvA subunit, C-terminal domain"/>
    <property type="match status" value="1"/>
</dbReference>
<dbReference type="PANTHER" id="PTHR45740">
    <property type="entry name" value="POLY [ADP-RIBOSE] POLYMERASE"/>
    <property type="match status" value="1"/>
</dbReference>
<dbReference type="InterPro" id="IPR012317">
    <property type="entry name" value="Poly(ADP-ribose)pol_cat_dom"/>
</dbReference>
<evidence type="ECO:0000259" key="4">
    <source>
        <dbReference type="PROSITE" id="PS51059"/>
    </source>
</evidence>
<dbReference type="GO" id="GO:0005634">
    <property type="term" value="C:nucleus"/>
    <property type="evidence" value="ECO:0007669"/>
    <property type="project" value="TreeGrafter"/>
</dbReference>
<feature type="compositionally biased region" description="Basic and acidic residues" evidence="3">
    <location>
        <begin position="222"/>
        <end position="256"/>
    </location>
</feature>
<feature type="coiled-coil region" evidence="2">
    <location>
        <begin position="612"/>
        <end position="639"/>
    </location>
</feature>
<dbReference type="GO" id="GO:1990404">
    <property type="term" value="F:NAD+-protein mono-ADP-ribosyltransferase activity"/>
    <property type="evidence" value="ECO:0007669"/>
    <property type="project" value="TreeGrafter"/>
</dbReference>
<dbReference type="PROSITE" id="PS51059">
    <property type="entry name" value="PARP_CATALYTIC"/>
    <property type="match status" value="1"/>
</dbReference>
<keyword evidence="1" id="KW-0328">Glycosyltransferase</keyword>
<keyword evidence="1" id="KW-0808">Transferase</keyword>
<dbReference type="SUPFAM" id="SSF56399">
    <property type="entry name" value="ADP-ribosylation"/>
    <property type="match status" value="1"/>
</dbReference>
<dbReference type="AlphaFoldDB" id="A0AAN9BPL4"/>
<protein>
    <recommendedName>
        <fullName evidence="1">Poly [ADP-ribose] polymerase</fullName>
        <shortName evidence="1">PARP</shortName>
        <ecNumber evidence="1">2.4.2.-</ecNumber>
    </recommendedName>
</protein>